<dbReference type="GO" id="GO:0009626">
    <property type="term" value="P:plant-type hypersensitive response"/>
    <property type="evidence" value="ECO:0007669"/>
    <property type="project" value="UniProtKB-KW"/>
</dbReference>
<accession>A0AA38VVS3</accession>
<dbReference type="Proteomes" id="UP001172457">
    <property type="component" value="Chromosome 7"/>
</dbReference>
<evidence type="ECO:0000313" key="3">
    <source>
        <dbReference type="EMBL" id="KAJ9540067.1"/>
    </source>
</evidence>
<name>A0AA38VVS3_9ASTR</name>
<dbReference type="Pfam" id="PF00403">
    <property type="entry name" value="HMA"/>
    <property type="match status" value="1"/>
</dbReference>
<dbReference type="AlphaFoldDB" id="A0AA38VVS3"/>
<dbReference type="InterPro" id="IPR036163">
    <property type="entry name" value="HMA_dom_sf"/>
</dbReference>
<comment type="caution">
    <text evidence="3">The sequence shown here is derived from an EMBL/GenBank/DDBJ whole genome shotgun (WGS) entry which is preliminary data.</text>
</comment>
<evidence type="ECO:0000313" key="4">
    <source>
        <dbReference type="Proteomes" id="UP001172457"/>
    </source>
</evidence>
<evidence type="ECO:0000256" key="1">
    <source>
        <dbReference type="ARBA" id="ARBA00004170"/>
    </source>
</evidence>
<dbReference type="PROSITE" id="PS50846">
    <property type="entry name" value="HMA_2"/>
    <property type="match status" value="1"/>
</dbReference>
<organism evidence="3 4">
    <name type="scientific">Centaurea solstitialis</name>
    <name type="common">yellow star-thistle</name>
    <dbReference type="NCBI Taxonomy" id="347529"/>
    <lineage>
        <taxon>Eukaryota</taxon>
        <taxon>Viridiplantae</taxon>
        <taxon>Streptophyta</taxon>
        <taxon>Embryophyta</taxon>
        <taxon>Tracheophyta</taxon>
        <taxon>Spermatophyta</taxon>
        <taxon>Magnoliopsida</taxon>
        <taxon>eudicotyledons</taxon>
        <taxon>Gunneridae</taxon>
        <taxon>Pentapetalae</taxon>
        <taxon>asterids</taxon>
        <taxon>campanulids</taxon>
        <taxon>Asterales</taxon>
        <taxon>Asteraceae</taxon>
        <taxon>Carduoideae</taxon>
        <taxon>Cardueae</taxon>
        <taxon>Centaureinae</taxon>
        <taxon>Centaurea</taxon>
    </lineage>
</organism>
<protein>
    <recommendedName>
        <fullName evidence="2">HMA domain-containing protein</fullName>
    </recommendedName>
</protein>
<sequence>MAANIPRVIDLQINQFCNCDGCIRRVKTMLEDVGGVELLSMDPETGKLTVSTAKHPQVIQFALQRKLRKAVDILTTTNDQPSS</sequence>
<proteinExistence type="predicted"/>
<dbReference type="Gene3D" id="3.30.70.100">
    <property type="match status" value="1"/>
</dbReference>
<dbReference type="InterPro" id="IPR006121">
    <property type="entry name" value="HMA_dom"/>
</dbReference>
<dbReference type="SUPFAM" id="SSF55008">
    <property type="entry name" value="HMA, heavy metal-associated domain"/>
    <property type="match status" value="1"/>
</dbReference>
<comment type="subcellular location">
    <subcellularLocation>
        <location evidence="1">Membrane</location>
        <topology evidence="1">Peripheral membrane protein</topology>
    </subcellularLocation>
</comment>
<reference evidence="3" key="1">
    <citation type="submission" date="2023-03" db="EMBL/GenBank/DDBJ databases">
        <title>Chromosome-scale reference genome and RAD-based genetic map of yellow starthistle (Centaurea solstitialis) reveal putative structural variation and QTLs associated with invader traits.</title>
        <authorList>
            <person name="Reatini B."/>
            <person name="Cang F.A."/>
            <person name="Jiang Q."/>
            <person name="Mckibben M.T.W."/>
            <person name="Barker M.S."/>
            <person name="Rieseberg L.H."/>
            <person name="Dlugosch K.M."/>
        </authorList>
    </citation>
    <scope>NUCLEOTIDE SEQUENCE</scope>
    <source>
        <strain evidence="3">CAN-66</strain>
        <tissue evidence="3">Leaf</tissue>
    </source>
</reference>
<gene>
    <name evidence="3" type="ORF">OSB04_026573</name>
</gene>
<dbReference type="EMBL" id="JARYMX010000007">
    <property type="protein sequence ID" value="KAJ9540067.1"/>
    <property type="molecule type" value="Genomic_DNA"/>
</dbReference>
<dbReference type="GO" id="GO:0016020">
    <property type="term" value="C:membrane"/>
    <property type="evidence" value="ECO:0007669"/>
    <property type="project" value="UniProtKB-SubCell"/>
</dbReference>
<keyword evidence="4" id="KW-1185">Reference proteome</keyword>
<dbReference type="CDD" id="cd00371">
    <property type="entry name" value="HMA"/>
    <property type="match status" value="1"/>
</dbReference>
<feature type="domain" description="HMA" evidence="2">
    <location>
        <begin position="7"/>
        <end position="71"/>
    </location>
</feature>
<dbReference type="GO" id="GO:0046872">
    <property type="term" value="F:metal ion binding"/>
    <property type="evidence" value="ECO:0007669"/>
    <property type="project" value="InterPro"/>
</dbReference>
<evidence type="ECO:0000259" key="2">
    <source>
        <dbReference type="PROSITE" id="PS50846"/>
    </source>
</evidence>